<name>A0AAV5RIL9_STABA</name>
<evidence type="ECO:0000256" key="1">
    <source>
        <dbReference type="ARBA" id="ARBA00004123"/>
    </source>
</evidence>
<evidence type="ECO:0000256" key="2">
    <source>
        <dbReference type="ARBA" id="ARBA00009761"/>
    </source>
</evidence>
<dbReference type="GO" id="GO:0031981">
    <property type="term" value="C:nuclear lumen"/>
    <property type="evidence" value="ECO:0007669"/>
    <property type="project" value="UniProtKB-ARBA"/>
</dbReference>
<evidence type="ECO:0000256" key="3">
    <source>
        <dbReference type="ARBA" id="ARBA00023242"/>
    </source>
</evidence>
<evidence type="ECO:0000313" key="4">
    <source>
        <dbReference type="EMBL" id="GMM51374.1"/>
    </source>
</evidence>
<dbReference type="EMBL" id="BTGC01000005">
    <property type="protein sequence ID" value="GMM51374.1"/>
    <property type="molecule type" value="Genomic_DNA"/>
</dbReference>
<dbReference type="GO" id="GO:0006310">
    <property type="term" value="P:DNA recombination"/>
    <property type="evidence" value="ECO:0007669"/>
    <property type="project" value="InterPro"/>
</dbReference>
<evidence type="ECO:0008006" key="6">
    <source>
        <dbReference type="Google" id="ProtNLM"/>
    </source>
</evidence>
<dbReference type="GO" id="GO:0006260">
    <property type="term" value="P:DNA replication"/>
    <property type="evidence" value="ECO:0007669"/>
    <property type="project" value="InterPro"/>
</dbReference>
<protein>
    <recommendedName>
        <fullName evidence="6">Replication factor A protein 3</fullName>
    </recommendedName>
</protein>
<reference evidence="4 5" key="1">
    <citation type="journal article" date="2023" name="Elife">
        <title>Identification of key yeast species and microbe-microbe interactions impacting larval growth of Drosophila in the wild.</title>
        <authorList>
            <person name="Mure A."/>
            <person name="Sugiura Y."/>
            <person name="Maeda R."/>
            <person name="Honda K."/>
            <person name="Sakurai N."/>
            <person name="Takahashi Y."/>
            <person name="Watada M."/>
            <person name="Katoh T."/>
            <person name="Gotoh A."/>
            <person name="Gotoh Y."/>
            <person name="Taniguchi I."/>
            <person name="Nakamura K."/>
            <person name="Hayashi T."/>
            <person name="Katayama T."/>
            <person name="Uemura T."/>
            <person name="Hattori Y."/>
        </authorList>
    </citation>
    <scope>NUCLEOTIDE SEQUENCE [LARGE SCALE GENOMIC DNA]</scope>
    <source>
        <strain evidence="4 5">SB-73</strain>
    </source>
</reference>
<dbReference type="Pfam" id="PF08661">
    <property type="entry name" value="Rep_fac-A_3"/>
    <property type="match status" value="1"/>
</dbReference>
<comment type="subcellular location">
    <subcellularLocation>
        <location evidence="1">Nucleus</location>
    </subcellularLocation>
</comment>
<sequence>MSSVSPLARVNASSLKDHVDKRILLIGKVDSQNGSEATFQLSDGTANIHVGSAITSLELGAIYQVLGQVSDDNSVKAFQVTKLDTTSLPPKEFEDRLYALRNGPAKHHLFMPEE</sequence>
<dbReference type="InterPro" id="IPR012340">
    <property type="entry name" value="NA-bd_OB-fold"/>
</dbReference>
<comment type="similarity">
    <text evidence="2">Belongs to the replication factor A protein 3 family.</text>
</comment>
<dbReference type="Proteomes" id="UP001362899">
    <property type="component" value="Unassembled WGS sequence"/>
</dbReference>
<dbReference type="GO" id="GO:0006281">
    <property type="term" value="P:DNA repair"/>
    <property type="evidence" value="ECO:0007669"/>
    <property type="project" value="InterPro"/>
</dbReference>
<gene>
    <name evidence="4" type="ORF">DASB73_023320</name>
</gene>
<evidence type="ECO:0000313" key="5">
    <source>
        <dbReference type="Proteomes" id="UP001362899"/>
    </source>
</evidence>
<keyword evidence="5" id="KW-1185">Reference proteome</keyword>
<proteinExistence type="inferred from homology"/>
<keyword evidence="3" id="KW-0539">Nucleus</keyword>
<dbReference type="SUPFAM" id="SSF50249">
    <property type="entry name" value="Nucleic acid-binding proteins"/>
    <property type="match status" value="1"/>
</dbReference>
<dbReference type="AlphaFoldDB" id="A0AAV5RIL9"/>
<dbReference type="Gene3D" id="2.40.50.140">
    <property type="entry name" value="Nucleic acid-binding proteins"/>
    <property type="match status" value="1"/>
</dbReference>
<dbReference type="InterPro" id="IPR013970">
    <property type="entry name" value="Rfa2"/>
</dbReference>
<accession>A0AAV5RIL9</accession>
<comment type="caution">
    <text evidence="4">The sequence shown here is derived from an EMBL/GenBank/DDBJ whole genome shotgun (WGS) entry which is preliminary data.</text>
</comment>
<organism evidence="4 5">
    <name type="scientific">Starmerella bacillaris</name>
    <name type="common">Yeast</name>
    <name type="synonym">Candida zemplinina</name>
    <dbReference type="NCBI Taxonomy" id="1247836"/>
    <lineage>
        <taxon>Eukaryota</taxon>
        <taxon>Fungi</taxon>
        <taxon>Dikarya</taxon>
        <taxon>Ascomycota</taxon>
        <taxon>Saccharomycotina</taxon>
        <taxon>Dipodascomycetes</taxon>
        <taxon>Dipodascales</taxon>
        <taxon>Trichomonascaceae</taxon>
        <taxon>Starmerella</taxon>
    </lineage>
</organism>
<dbReference type="GO" id="GO:0003677">
    <property type="term" value="F:DNA binding"/>
    <property type="evidence" value="ECO:0007669"/>
    <property type="project" value="InterPro"/>
</dbReference>